<evidence type="ECO:0000313" key="3">
    <source>
        <dbReference type="Proteomes" id="UP000799118"/>
    </source>
</evidence>
<dbReference type="EMBL" id="ML769495">
    <property type="protein sequence ID" value="KAE9397588.1"/>
    <property type="molecule type" value="Genomic_DNA"/>
</dbReference>
<name>A0A6A4HJG2_9AGAR</name>
<dbReference type="Proteomes" id="UP000799118">
    <property type="component" value="Unassembled WGS sequence"/>
</dbReference>
<evidence type="ECO:0000313" key="2">
    <source>
        <dbReference type="EMBL" id="KAE9397588.1"/>
    </source>
</evidence>
<organism evidence="2 3">
    <name type="scientific">Gymnopus androsaceus JB14</name>
    <dbReference type="NCBI Taxonomy" id="1447944"/>
    <lineage>
        <taxon>Eukaryota</taxon>
        <taxon>Fungi</taxon>
        <taxon>Dikarya</taxon>
        <taxon>Basidiomycota</taxon>
        <taxon>Agaricomycotina</taxon>
        <taxon>Agaricomycetes</taxon>
        <taxon>Agaricomycetidae</taxon>
        <taxon>Agaricales</taxon>
        <taxon>Marasmiineae</taxon>
        <taxon>Omphalotaceae</taxon>
        <taxon>Gymnopus</taxon>
    </lineage>
</organism>
<sequence length="146" mass="15462">MAHISVSSQNLIQDYTLAQTSQHIRDMSAKEVPQDSEDGSKSSEGSDGDSEDNLASVGTAKDVDGDTNMGMENDCDEDLGYSSKESTGAFIVVGDDLDKPLEFPLSPIPSSCGTSPKPSQIDSTIVLQGDAISCESIGKLFYPLFC</sequence>
<reference evidence="2" key="1">
    <citation type="journal article" date="2019" name="Environ. Microbiol.">
        <title>Fungal ecological strategies reflected in gene transcription - a case study of two litter decomposers.</title>
        <authorList>
            <person name="Barbi F."/>
            <person name="Kohler A."/>
            <person name="Barry K."/>
            <person name="Baskaran P."/>
            <person name="Daum C."/>
            <person name="Fauchery L."/>
            <person name="Ihrmark K."/>
            <person name="Kuo A."/>
            <person name="LaButti K."/>
            <person name="Lipzen A."/>
            <person name="Morin E."/>
            <person name="Grigoriev I.V."/>
            <person name="Henrissat B."/>
            <person name="Lindahl B."/>
            <person name="Martin F."/>
        </authorList>
    </citation>
    <scope>NUCLEOTIDE SEQUENCE</scope>
    <source>
        <strain evidence="2">JB14</strain>
    </source>
</reference>
<proteinExistence type="predicted"/>
<gene>
    <name evidence="2" type="ORF">BT96DRAFT_921422</name>
</gene>
<feature type="compositionally biased region" description="Basic and acidic residues" evidence="1">
    <location>
        <begin position="23"/>
        <end position="41"/>
    </location>
</feature>
<keyword evidence="3" id="KW-1185">Reference proteome</keyword>
<feature type="region of interest" description="Disordered" evidence="1">
    <location>
        <begin position="22"/>
        <end position="81"/>
    </location>
</feature>
<dbReference type="AlphaFoldDB" id="A0A6A4HJG2"/>
<evidence type="ECO:0000256" key="1">
    <source>
        <dbReference type="SAM" id="MobiDB-lite"/>
    </source>
</evidence>
<accession>A0A6A4HJG2</accession>
<protein>
    <submittedName>
        <fullName evidence="2">Uncharacterized protein</fullName>
    </submittedName>
</protein>